<organism evidence="1 2">
    <name type="scientific">Planktosalinus lacus</name>
    <dbReference type="NCBI Taxonomy" id="1526573"/>
    <lineage>
        <taxon>Bacteria</taxon>
        <taxon>Pseudomonadati</taxon>
        <taxon>Bacteroidota</taxon>
        <taxon>Flavobacteriia</taxon>
        <taxon>Flavobacteriales</taxon>
        <taxon>Flavobacteriaceae</taxon>
        <taxon>Planktosalinus</taxon>
    </lineage>
</organism>
<keyword evidence="2" id="KW-1185">Reference proteome</keyword>
<comment type="caution">
    <text evidence="1">The sequence shown here is derived from an EMBL/GenBank/DDBJ whole genome shotgun (WGS) entry which is preliminary data.</text>
</comment>
<gene>
    <name evidence="1" type="ORF">GCM10011312_02440</name>
</gene>
<dbReference type="EMBL" id="BMGK01000001">
    <property type="protein sequence ID" value="GGD81588.1"/>
    <property type="molecule type" value="Genomic_DNA"/>
</dbReference>
<reference evidence="1" key="1">
    <citation type="journal article" date="2014" name="Int. J. Syst. Evol. Microbiol.">
        <title>Complete genome sequence of Corynebacterium casei LMG S-19264T (=DSM 44701T), isolated from a smear-ripened cheese.</title>
        <authorList>
            <consortium name="US DOE Joint Genome Institute (JGI-PGF)"/>
            <person name="Walter F."/>
            <person name="Albersmeier A."/>
            <person name="Kalinowski J."/>
            <person name="Ruckert C."/>
        </authorList>
    </citation>
    <scope>NUCLEOTIDE SEQUENCE</scope>
    <source>
        <strain evidence="1">CGMCC 1.12924</strain>
    </source>
</reference>
<accession>A0A8J2Y8A7</accession>
<dbReference type="PANTHER" id="PTHR42754:SF1">
    <property type="entry name" value="LIPOPROTEIN"/>
    <property type="match status" value="1"/>
</dbReference>
<proteinExistence type="predicted"/>
<dbReference type="Proteomes" id="UP000652231">
    <property type="component" value="Unassembled WGS sequence"/>
</dbReference>
<evidence type="ECO:0000313" key="2">
    <source>
        <dbReference type="Proteomes" id="UP000652231"/>
    </source>
</evidence>
<name>A0A8J2Y8A7_9FLAO</name>
<evidence type="ECO:0000313" key="1">
    <source>
        <dbReference type="EMBL" id="GGD81588.1"/>
    </source>
</evidence>
<dbReference type="AlphaFoldDB" id="A0A8J2Y8A7"/>
<dbReference type="PANTHER" id="PTHR42754">
    <property type="entry name" value="ENDOGLUCANASE"/>
    <property type="match status" value="1"/>
</dbReference>
<dbReference type="PROSITE" id="PS51257">
    <property type="entry name" value="PROKAR_LIPOPROTEIN"/>
    <property type="match status" value="1"/>
</dbReference>
<keyword evidence="1" id="KW-0449">Lipoprotein</keyword>
<protein>
    <submittedName>
        <fullName evidence="1">Lipoprotein</fullName>
    </submittedName>
</protein>
<sequence length="452" mass="49267">MLFKNLTPNSALILLVFMLVVSCKSDDDVINSDDTPGQFLGEIEWAKTFGGSREDDANSIIETTDGGFAVLGYTLSNDGDISDKTSTDADFWVFKTDADGNLLWSKTYGGSSDDRATKIINTSDGGLGVIGYTRSNDGDVSLNNGFYDFWLLKLDNSGNILWEKTFGFTGNDQGQSLIQTTDGGYFLAGFMDFDGRSVSQPVNKSGNRHGVGEFWGIKTDASGNQQWDTYFGGTSNDRAYDVVQTPDGGFIMIGNSESEDFDITDPKGSYDFWVVKTDASGAMEWQKNYGGSGIEIAYSISKTNDGNFLILGDTRSNDQDVTNSKGNADSWLLKINETGDLLWQQTYGGAQFDTGRKVIEKQNGELILFGTSRSNDQDVSANYGQSDFWLNITDANGDLIFEKNYGGSNLEFCNSGILTTNGNIVLTGSTESNDFDIPNNQGSKDVLLIKLK</sequence>
<reference evidence="1" key="2">
    <citation type="submission" date="2020-09" db="EMBL/GenBank/DDBJ databases">
        <authorList>
            <person name="Sun Q."/>
            <person name="Zhou Y."/>
        </authorList>
    </citation>
    <scope>NUCLEOTIDE SEQUENCE</scope>
    <source>
        <strain evidence="1">CGMCC 1.12924</strain>
    </source>
</reference>